<dbReference type="AlphaFoldDB" id="A0A2I7N3F8"/>
<feature type="transmembrane region" description="Helical" evidence="1">
    <location>
        <begin position="6"/>
        <end position="25"/>
    </location>
</feature>
<gene>
    <name evidence="2" type="ORF">CUN60_00120</name>
</gene>
<evidence type="ECO:0000313" key="3">
    <source>
        <dbReference type="Proteomes" id="UP000236655"/>
    </source>
</evidence>
<dbReference type="Proteomes" id="UP000236655">
    <property type="component" value="Chromosome"/>
</dbReference>
<dbReference type="PANTHER" id="PTHR35190:SF1">
    <property type="entry name" value="PEPTIDASE C45 HYDROLASE DOMAIN-CONTAINING PROTEIN"/>
    <property type="match status" value="1"/>
</dbReference>
<proteinExistence type="predicted"/>
<dbReference type="NCBIfam" id="NF040521">
    <property type="entry name" value="C45_proenzyme"/>
    <property type="match status" value="1"/>
</dbReference>
<reference evidence="3" key="1">
    <citation type="submission" date="2017-11" db="EMBL/GenBank/DDBJ databases">
        <authorList>
            <person name="Chan K.G."/>
            <person name="Lee L.S."/>
        </authorList>
    </citation>
    <scope>NUCLEOTIDE SEQUENCE [LARGE SCALE GENOMIC DNA]</scope>
    <source>
        <strain evidence="3">DSM 100970</strain>
    </source>
</reference>
<keyword evidence="3" id="KW-1185">Reference proteome</keyword>
<evidence type="ECO:0000313" key="2">
    <source>
        <dbReference type="EMBL" id="AUR50765.1"/>
    </source>
</evidence>
<name>A0A2I7N3F8_9NEIS</name>
<dbReference type="EMBL" id="CP024847">
    <property type="protein sequence ID" value="AUR50765.1"/>
    <property type="molecule type" value="Genomic_DNA"/>
</dbReference>
<keyword evidence="1" id="KW-1133">Transmembrane helix</keyword>
<dbReference type="InterPro" id="IPR047794">
    <property type="entry name" value="C45_proenzyme-like"/>
</dbReference>
<accession>A0A2I7N3F8</accession>
<dbReference type="OrthoDB" id="8109453at2"/>
<sequence length="440" mass="49948">MIILKYLIIFFLVFFGVILAFMLYSSNGKVNNNSRQQSDKYVTASGSSGYFEKKDSLSILNLSGSFNEMGEQYGALAYNQLNEIYQQIVPEYFDGINFRALLSDILRAFYYFKMDNREKDLLRGMTKTSGLSFRQLLSIEMLPMLITLYNGFNGDKLTDTSGTGYCSFLSVWGNQSQTKSMLIARNLDLSTPVTKLDPYYSLVIYKPNGKENSVASFGFIGFIPGFSWINSKNLFSEYNDGRRSVPGFNFSGYIGLNTAFYAMLDSDNKEEFIQYVKEHPAFVSNFTAIVDVNNSLAIEHAVNNPAVILNGQRSTANFFTNLYRTNFPKAKITMNNCIEKVKDTPSYACVRYHHIDAFLDKHSEIGIDELKTLFSTPLDDGGVYQTGMSVRYPVAEVTNYTLIGELASGRFIYSNHSAKDVWIELDINRYFCKQMETHNN</sequence>
<dbReference type="KEGG" id="nba:CUN60_00120"/>
<dbReference type="InterPro" id="IPR047803">
    <property type="entry name" value="DCD1A/B-like"/>
</dbReference>
<dbReference type="PANTHER" id="PTHR35190">
    <property type="entry name" value="PROTEIN DCD1B"/>
    <property type="match status" value="1"/>
</dbReference>
<protein>
    <submittedName>
        <fullName evidence="2">Uncharacterized protein</fullName>
    </submittedName>
</protein>
<keyword evidence="1" id="KW-0812">Transmembrane</keyword>
<dbReference type="Gene3D" id="3.60.60.10">
    <property type="entry name" value="Penicillin V Acylase, Chain A"/>
    <property type="match status" value="1"/>
</dbReference>
<dbReference type="RefSeq" id="WP_102950065.1">
    <property type="nucleotide sequence ID" value="NZ_CP024847.1"/>
</dbReference>
<evidence type="ECO:0000256" key="1">
    <source>
        <dbReference type="SAM" id="Phobius"/>
    </source>
</evidence>
<keyword evidence="1" id="KW-0472">Membrane</keyword>
<organism evidence="2 3">
    <name type="scientific">Aquella oligotrophica</name>
    <dbReference type="NCBI Taxonomy" id="2067065"/>
    <lineage>
        <taxon>Bacteria</taxon>
        <taxon>Pseudomonadati</taxon>
        <taxon>Pseudomonadota</taxon>
        <taxon>Betaproteobacteria</taxon>
        <taxon>Neisseriales</taxon>
        <taxon>Neisseriaceae</taxon>
        <taxon>Aquella</taxon>
    </lineage>
</organism>